<evidence type="ECO:0000256" key="1">
    <source>
        <dbReference type="SAM" id="Phobius"/>
    </source>
</evidence>
<organism evidence="2 3">
    <name type="scientific">Strigomonas culicis</name>
    <dbReference type="NCBI Taxonomy" id="28005"/>
    <lineage>
        <taxon>Eukaryota</taxon>
        <taxon>Discoba</taxon>
        <taxon>Euglenozoa</taxon>
        <taxon>Kinetoplastea</taxon>
        <taxon>Metakinetoplastina</taxon>
        <taxon>Trypanosomatida</taxon>
        <taxon>Trypanosomatidae</taxon>
        <taxon>Strigomonadinae</taxon>
        <taxon>Strigomonas</taxon>
    </lineage>
</organism>
<name>S9V0E8_9TRYP</name>
<feature type="transmembrane region" description="Helical" evidence="1">
    <location>
        <begin position="12"/>
        <end position="32"/>
    </location>
</feature>
<dbReference type="AlphaFoldDB" id="S9V0E8"/>
<dbReference type="EMBL" id="ATMH01011409">
    <property type="protein sequence ID" value="EPY16255.1"/>
    <property type="molecule type" value="Genomic_DNA"/>
</dbReference>
<proteinExistence type="predicted"/>
<evidence type="ECO:0000313" key="3">
    <source>
        <dbReference type="Proteomes" id="UP000015354"/>
    </source>
</evidence>
<reference evidence="2 3" key="1">
    <citation type="journal article" date="2013" name="PLoS ONE">
        <title>Predicting the Proteins of Angomonas deanei, Strigomonas culicis and Their Respective Endosymbionts Reveals New Aspects of the Trypanosomatidae Family.</title>
        <authorList>
            <person name="Motta M.C."/>
            <person name="Martins A.C."/>
            <person name="de Souza S.S."/>
            <person name="Catta-Preta C.M."/>
            <person name="Silva R."/>
            <person name="Klein C.C."/>
            <person name="de Almeida L.G."/>
            <person name="de Lima Cunha O."/>
            <person name="Ciapina L.P."/>
            <person name="Brocchi M."/>
            <person name="Colabardini A.C."/>
            <person name="de Araujo Lima B."/>
            <person name="Machado C.R."/>
            <person name="de Almeida Soares C.M."/>
            <person name="Probst C.M."/>
            <person name="de Menezes C.B."/>
            <person name="Thompson C.E."/>
            <person name="Bartholomeu D.C."/>
            <person name="Gradia D.F."/>
            <person name="Pavoni D.P."/>
            <person name="Grisard E.C."/>
            <person name="Fantinatti-Garboggini F."/>
            <person name="Marchini F.K."/>
            <person name="Rodrigues-Luiz G.F."/>
            <person name="Wagner G."/>
            <person name="Goldman G.H."/>
            <person name="Fietto J.L."/>
            <person name="Elias M.C."/>
            <person name="Goldman M.H."/>
            <person name="Sagot M.F."/>
            <person name="Pereira M."/>
            <person name="Stoco P.H."/>
            <person name="de Mendonca-Neto R.P."/>
            <person name="Teixeira S.M."/>
            <person name="Maciel T.E."/>
            <person name="de Oliveira Mendes T.A."/>
            <person name="Urmenyi T.P."/>
            <person name="de Souza W."/>
            <person name="Schenkman S."/>
            <person name="de Vasconcelos A.T."/>
        </authorList>
    </citation>
    <scope>NUCLEOTIDE SEQUENCE [LARGE SCALE GENOMIC DNA]</scope>
</reference>
<keyword evidence="1" id="KW-1133">Transmembrane helix</keyword>
<sequence>MHIRKTKGVYCSVRLLIEFLSFQLLILFFLIYGRAPPLLHANVVLPLPSLLHVVALSNKTQEQQKKHRKKESKH</sequence>
<keyword evidence="1" id="KW-0472">Membrane</keyword>
<protein>
    <submittedName>
        <fullName evidence="2">Uncharacterized protein</fullName>
    </submittedName>
</protein>
<accession>S9V0E8</accession>
<keyword evidence="3" id="KW-1185">Reference proteome</keyword>
<comment type="caution">
    <text evidence="2">The sequence shown here is derived from an EMBL/GenBank/DDBJ whole genome shotgun (WGS) entry which is preliminary data.</text>
</comment>
<evidence type="ECO:0000313" key="2">
    <source>
        <dbReference type="EMBL" id="EPY16255.1"/>
    </source>
</evidence>
<feature type="transmembrane region" description="Helical" evidence="1">
    <location>
        <begin position="38"/>
        <end position="58"/>
    </location>
</feature>
<dbReference type="Proteomes" id="UP000015354">
    <property type="component" value="Unassembled WGS sequence"/>
</dbReference>
<keyword evidence="1" id="KW-0812">Transmembrane</keyword>
<gene>
    <name evidence="2" type="ORF">STCU_11446</name>
</gene>